<keyword evidence="1" id="KW-0732">Signal</keyword>
<dbReference type="InterPro" id="IPR006869">
    <property type="entry name" value="DUF547"/>
</dbReference>
<accession>A0ABM9PGL0</accession>
<proteinExistence type="predicted"/>
<feature type="signal peptide" evidence="1">
    <location>
        <begin position="1"/>
        <end position="21"/>
    </location>
</feature>
<gene>
    <name evidence="3" type="ORF">T190115A13A_100035</name>
</gene>
<evidence type="ECO:0000259" key="2">
    <source>
        <dbReference type="Pfam" id="PF04784"/>
    </source>
</evidence>
<dbReference type="Proteomes" id="UP001497602">
    <property type="component" value="Unassembled WGS sequence"/>
</dbReference>
<reference evidence="3 4" key="1">
    <citation type="submission" date="2024-05" db="EMBL/GenBank/DDBJ databases">
        <authorList>
            <person name="Duchaud E."/>
        </authorList>
    </citation>
    <scope>NUCLEOTIDE SEQUENCE [LARGE SCALE GENOMIC DNA]</scope>
    <source>
        <strain evidence="3">Ena-SAMPLE-TAB-13-05-2024-13:56:06:370-140305</strain>
    </source>
</reference>
<keyword evidence="4" id="KW-1185">Reference proteome</keyword>
<sequence length="266" mass="31049">MFSKITTILILNLFLASTVVSQEEAYNYLLKKHVNPSTGDVNYCMLKEDKHYLDTYLNFLAQTSPTEKWSISKEKAFWMNVYNAYVLKIIIDNYPFQKSSIVKQEKEKNMEVIINYSYKESKKSSILSVKKEGKSVWEIPFVNVGSKVYTLNQVEHEIIRKKFKDPRIHAGFNSASKSSPKVAVIAFTEKGVDEQLEVLMKGFINDTTRNIVTKNKLKLSKIFEWYEGDFTQNESLIDYINKYVLINIQKDATISYMEYNWNLNDE</sequence>
<dbReference type="InterPro" id="IPR051548">
    <property type="entry name" value="Grx-like_ET"/>
</dbReference>
<name>A0ABM9PGL0_9FLAO</name>
<dbReference type="RefSeq" id="WP_348702092.1">
    <property type="nucleotide sequence ID" value="NZ_CAXIYA010000001.1"/>
</dbReference>
<organism evidence="3 4">
    <name type="scientific">Tenacibaculum vairaonense</name>
    <dbReference type="NCBI Taxonomy" id="3137860"/>
    <lineage>
        <taxon>Bacteria</taxon>
        <taxon>Pseudomonadati</taxon>
        <taxon>Bacteroidota</taxon>
        <taxon>Flavobacteriia</taxon>
        <taxon>Flavobacteriales</taxon>
        <taxon>Flavobacteriaceae</taxon>
        <taxon>Tenacibaculum</taxon>
    </lineage>
</organism>
<feature type="domain" description="DUF547" evidence="2">
    <location>
        <begin position="68"/>
        <end position="204"/>
    </location>
</feature>
<evidence type="ECO:0000313" key="3">
    <source>
        <dbReference type="EMBL" id="CAL2104747.1"/>
    </source>
</evidence>
<dbReference type="PANTHER" id="PTHR34386:SF1">
    <property type="entry name" value="GLUTAREDOXIN-LIKE PROTEIN NRDH"/>
    <property type="match status" value="1"/>
</dbReference>
<dbReference type="EMBL" id="CAXJRC010000001">
    <property type="protein sequence ID" value="CAL2104747.1"/>
    <property type="molecule type" value="Genomic_DNA"/>
</dbReference>
<comment type="caution">
    <text evidence="3">The sequence shown here is derived from an EMBL/GenBank/DDBJ whole genome shotgun (WGS) entry which is preliminary data.</text>
</comment>
<protein>
    <submittedName>
        <fullName evidence="3">DUF547 domain-containing protein</fullName>
    </submittedName>
</protein>
<evidence type="ECO:0000313" key="4">
    <source>
        <dbReference type="Proteomes" id="UP001497602"/>
    </source>
</evidence>
<feature type="chain" id="PRO_5045393522" evidence="1">
    <location>
        <begin position="22"/>
        <end position="266"/>
    </location>
</feature>
<dbReference type="Pfam" id="PF04784">
    <property type="entry name" value="DUF547"/>
    <property type="match status" value="1"/>
</dbReference>
<dbReference type="PANTHER" id="PTHR34386">
    <property type="entry name" value="GLUTAREDOXIN"/>
    <property type="match status" value="1"/>
</dbReference>
<evidence type="ECO:0000256" key="1">
    <source>
        <dbReference type="SAM" id="SignalP"/>
    </source>
</evidence>